<evidence type="ECO:0000256" key="2">
    <source>
        <dbReference type="SAM" id="Phobius"/>
    </source>
</evidence>
<dbReference type="InterPro" id="IPR052906">
    <property type="entry name" value="Type_IV_Methyl-Rstrct_Enzyme"/>
</dbReference>
<keyword evidence="2" id="KW-1133">Transmembrane helix</keyword>
<dbReference type="OrthoDB" id="141004at2157"/>
<dbReference type="GO" id="GO:0009307">
    <property type="term" value="P:DNA restriction-modification system"/>
    <property type="evidence" value="ECO:0007669"/>
    <property type="project" value="InterPro"/>
</dbReference>
<keyword evidence="4" id="KW-0255">Endonuclease</keyword>
<gene>
    <name evidence="4" type="ORF">AUR65_011880</name>
</gene>
<protein>
    <submittedName>
        <fullName evidence="4">Restriction endonuclease</fullName>
    </submittedName>
</protein>
<dbReference type="Proteomes" id="UP000053621">
    <property type="component" value="Unassembled WGS sequence"/>
</dbReference>
<reference evidence="4" key="1">
    <citation type="submission" date="2017-08" db="EMBL/GenBank/DDBJ databases">
        <title>Haloferax marisrubri sp. nov., isolated from the Discovery deep brine-seawater interface in the Red Sea.</title>
        <authorList>
            <person name="Zhang G."/>
            <person name="Stingl U."/>
        </authorList>
    </citation>
    <scope>NUCLEOTIDE SEQUENCE [LARGE SCALE GENOMIC DNA]</scope>
    <source>
        <strain evidence="4">SB3</strain>
    </source>
</reference>
<dbReference type="GO" id="GO:0015666">
    <property type="term" value="F:restriction endodeoxyribonuclease activity"/>
    <property type="evidence" value="ECO:0007669"/>
    <property type="project" value="TreeGrafter"/>
</dbReference>
<dbReference type="PANTHER" id="PTHR30015">
    <property type="entry name" value="MRR RESTRICTION SYSTEM PROTEIN"/>
    <property type="match status" value="1"/>
</dbReference>
<dbReference type="Gene3D" id="3.40.1350.10">
    <property type="match status" value="1"/>
</dbReference>
<dbReference type="EMBL" id="LOPW02000016">
    <property type="protein sequence ID" value="POG55115.1"/>
    <property type="molecule type" value="Genomic_DNA"/>
</dbReference>
<dbReference type="InterPro" id="IPR011856">
    <property type="entry name" value="tRNA_endonuc-like_dom_sf"/>
</dbReference>
<dbReference type="AlphaFoldDB" id="A0A2P4NPN6"/>
<feature type="domain" description="Restriction endonuclease type IV Mrr" evidence="3">
    <location>
        <begin position="557"/>
        <end position="670"/>
    </location>
</feature>
<feature type="compositionally biased region" description="Polar residues" evidence="1">
    <location>
        <begin position="386"/>
        <end position="396"/>
    </location>
</feature>
<organism evidence="4 5">
    <name type="scientific">Haloferax marisrubri</name>
    <dbReference type="NCBI Taxonomy" id="1544719"/>
    <lineage>
        <taxon>Archaea</taxon>
        <taxon>Methanobacteriati</taxon>
        <taxon>Methanobacteriota</taxon>
        <taxon>Stenosarchaea group</taxon>
        <taxon>Halobacteria</taxon>
        <taxon>Halobacteriales</taxon>
        <taxon>Haloferacaceae</taxon>
        <taxon>Haloferax</taxon>
    </lineage>
</organism>
<keyword evidence="5" id="KW-1185">Reference proteome</keyword>
<feature type="region of interest" description="Disordered" evidence="1">
    <location>
        <begin position="380"/>
        <end position="403"/>
    </location>
</feature>
<evidence type="ECO:0000313" key="4">
    <source>
        <dbReference type="EMBL" id="POG55115.1"/>
    </source>
</evidence>
<dbReference type="InterPro" id="IPR011335">
    <property type="entry name" value="Restrct_endonuc-II-like"/>
</dbReference>
<dbReference type="PANTHER" id="PTHR30015:SF6">
    <property type="entry name" value="SLL1429 PROTEIN"/>
    <property type="match status" value="1"/>
</dbReference>
<keyword evidence="4" id="KW-0540">Nuclease</keyword>
<accession>A0A2P4NPN6</accession>
<dbReference type="GO" id="GO:0003677">
    <property type="term" value="F:DNA binding"/>
    <property type="evidence" value="ECO:0007669"/>
    <property type="project" value="InterPro"/>
</dbReference>
<keyword evidence="4" id="KW-0378">Hydrolase</keyword>
<name>A0A2P4NPN6_9EURY</name>
<dbReference type="SUPFAM" id="SSF52980">
    <property type="entry name" value="Restriction endonuclease-like"/>
    <property type="match status" value="1"/>
</dbReference>
<evidence type="ECO:0000313" key="5">
    <source>
        <dbReference type="Proteomes" id="UP000053621"/>
    </source>
</evidence>
<feature type="transmembrane region" description="Helical" evidence="2">
    <location>
        <begin position="20"/>
        <end position="41"/>
    </location>
</feature>
<evidence type="ECO:0000256" key="1">
    <source>
        <dbReference type="SAM" id="MobiDB-lite"/>
    </source>
</evidence>
<comment type="caution">
    <text evidence="4">The sequence shown here is derived from an EMBL/GenBank/DDBJ whole genome shotgun (WGS) entry which is preliminary data.</text>
</comment>
<evidence type="ECO:0000259" key="3">
    <source>
        <dbReference type="Pfam" id="PF04471"/>
    </source>
</evidence>
<dbReference type="RefSeq" id="WP_084816446.1">
    <property type="nucleotide sequence ID" value="NZ_LOPW02000016.1"/>
</dbReference>
<sequence>MEIPTDRSEYLPDFPFKATRAILVILGVCLLVYSVPVTGAFDQVDPVTRSTTVPLEYTTTGGETEYGAFDIQITTPTTGIATNGSVRIRMQTGWGNPYANTESPPRAPLEVAIVAAPTSWRPERAAREGTVLFANSSTYDQGEYATFERVLDLPASIAPNGIGPTEATLYYYAASNAGTTRFETLRTYTVYRPFWERPRVWGLFAAIVLLGTTLPTFSQPVRNRLAEPVKSYADRQWRQDLCSRAQTLDNEFDIDASAEGESPVVQSIQTAQRENLQDWSQRLEQFAVLNQTLSRLSFGELPVTRTEVQSLAAQTWTDNDTATANDLNDVLTGIDSGFDVRIRGQSYDGAKLLDKPLANFPSSKDDQLEQAATEINRFEEARTTVERWSQPSSNPPDSGKSKLAVRVDSQVVEPTAIWERLDTILTVGTLNQFCEQAKAVEDFAAQTEPLRSNSGSSHPLSAGQAQATTIENARNAVQEADIDGIEKAMVKAEAWVAEQELAETFTTTDLTHSSIDPTEVQNRLDQARATDDYTHIKSIRDEVMAQLDSTWQPSDLLSLTPTQFEEVLGQLYQKKGYDVQVTQQSGDRGIDAIARKGQRTIAIQAKRYDPNGAGNVSGPEVRNAIGSTVQEGADVCVVATSSGFTQDARRAAMETEGVEVQLLSGRDVIQKLSESQIPNPT</sequence>
<keyword evidence="2" id="KW-0472">Membrane</keyword>
<dbReference type="InterPro" id="IPR007560">
    <property type="entry name" value="Restrct_endonuc_IV_Mrr"/>
</dbReference>
<dbReference type="Pfam" id="PF04471">
    <property type="entry name" value="Mrr_cat"/>
    <property type="match status" value="1"/>
</dbReference>
<keyword evidence="2" id="KW-0812">Transmembrane</keyword>
<proteinExistence type="predicted"/>